<gene>
    <name evidence="2" type="ORF">GCM10010365_39750</name>
</gene>
<proteinExistence type="predicted"/>
<dbReference type="Proteomes" id="UP000622166">
    <property type="component" value="Unassembled WGS sequence"/>
</dbReference>
<name>A0A918PMG1_9ACTN</name>
<keyword evidence="3" id="KW-1185">Reference proteome</keyword>
<comment type="caution">
    <text evidence="2">The sequence shown here is derived from an EMBL/GenBank/DDBJ whole genome shotgun (WGS) entry which is preliminary data.</text>
</comment>
<sequence length="95" mass="9943">MAQEVGELPGPVRAQPPPVGGDGGRALSGVFSDAFGRHARNHTDAVGNGVLPKCCATCRVVSYVADLRFPRYEGLDVPVPAGECPCPPMSARARR</sequence>
<evidence type="ECO:0000256" key="1">
    <source>
        <dbReference type="SAM" id="MobiDB-lite"/>
    </source>
</evidence>
<reference evidence="2" key="2">
    <citation type="submission" date="2020-09" db="EMBL/GenBank/DDBJ databases">
        <authorList>
            <person name="Sun Q."/>
            <person name="Ohkuma M."/>
        </authorList>
    </citation>
    <scope>NUCLEOTIDE SEQUENCE</scope>
    <source>
        <strain evidence="2">JCM 4815</strain>
    </source>
</reference>
<accession>A0A918PMG1</accession>
<organism evidence="2 3">
    <name type="scientific">Streptomyces poonensis</name>
    <dbReference type="NCBI Taxonomy" id="68255"/>
    <lineage>
        <taxon>Bacteria</taxon>
        <taxon>Bacillati</taxon>
        <taxon>Actinomycetota</taxon>
        <taxon>Actinomycetes</taxon>
        <taxon>Kitasatosporales</taxon>
        <taxon>Streptomycetaceae</taxon>
        <taxon>Streptomyces</taxon>
    </lineage>
</organism>
<reference evidence="2" key="1">
    <citation type="journal article" date="2014" name="Int. J. Syst. Evol. Microbiol.">
        <title>Complete genome sequence of Corynebacterium casei LMG S-19264T (=DSM 44701T), isolated from a smear-ripened cheese.</title>
        <authorList>
            <consortium name="US DOE Joint Genome Institute (JGI-PGF)"/>
            <person name="Walter F."/>
            <person name="Albersmeier A."/>
            <person name="Kalinowski J."/>
            <person name="Ruckert C."/>
        </authorList>
    </citation>
    <scope>NUCLEOTIDE SEQUENCE</scope>
    <source>
        <strain evidence="2">JCM 4815</strain>
    </source>
</reference>
<evidence type="ECO:0000313" key="2">
    <source>
        <dbReference type="EMBL" id="GGZ15937.1"/>
    </source>
</evidence>
<dbReference type="EMBL" id="BMVW01000007">
    <property type="protein sequence ID" value="GGZ15937.1"/>
    <property type="molecule type" value="Genomic_DNA"/>
</dbReference>
<dbReference type="AlphaFoldDB" id="A0A918PMG1"/>
<evidence type="ECO:0000313" key="3">
    <source>
        <dbReference type="Proteomes" id="UP000622166"/>
    </source>
</evidence>
<protein>
    <submittedName>
        <fullName evidence="2">Uncharacterized protein</fullName>
    </submittedName>
</protein>
<feature type="region of interest" description="Disordered" evidence="1">
    <location>
        <begin position="1"/>
        <end position="26"/>
    </location>
</feature>